<evidence type="ECO:0000313" key="2">
    <source>
        <dbReference type="Proteomes" id="UP000236220"/>
    </source>
</evidence>
<dbReference type="AlphaFoldDB" id="A0A2K1PYE6"/>
<sequence length="114" mass="13227">MLAAIAALMSALPWMMKLPLAVIVLAYTAWLERRERTRPIRWLDVDGDPLLDGVALRDARIEVHGPWLTLVRKDARGRWRRETWWHGMDAVNRRRLRLAVSGDRHMLSPPMLAP</sequence>
<accession>A0A2K1PYE6</accession>
<name>A0A2K1PYE6_9GAMM</name>
<organism evidence="1 2">
    <name type="scientific">Solilutibacter silvestris</name>
    <dbReference type="NCBI Taxonomy" id="1645665"/>
    <lineage>
        <taxon>Bacteria</taxon>
        <taxon>Pseudomonadati</taxon>
        <taxon>Pseudomonadota</taxon>
        <taxon>Gammaproteobacteria</taxon>
        <taxon>Lysobacterales</taxon>
        <taxon>Lysobacteraceae</taxon>
        <taxon>Solilutibacter</taxon>
    </lineage>
</organism>
<protein>
    <recommendedName>
        <fullName evidence="3">Toxin CptA</fullName>
    </recommendedName>
</protein>
<evidence type="ECO:0008006" key="3">
    <source>
        <dbReference type="Google" id="ProtNLM"/>
    </source>
</evidence>
<dbReference type="EMBL" id="NPZB01000002">
    <property type="protein sequence ID" value="PNS07810.1"/>
    <property type="molecule type" value="Genomic_DNA"/>
</dbReference>
<dbReference type="Proteomes" id="UP000236220">
    <property type="component" value="Unassembled WGS sequence"/>
</dbReference>
<proteinExistence type="predicted"/>
<reference evidence="1 2" key="1">
    <citation type="submission" date="2017-08" db="EMBL/GenBank/DDBJ databases">
        <title>Lysobacter sylvestris genome.</title>
        <authorList>
            <person name="Zhang D.-C."/>
            <person name="Albuquerque L."/>
            <person name="Franca L."/>
            <person name="Froufe H.J.C."/>
            <person name="Barroso C."/>
            <person name="Egas C."/>
            <person name="Da Costa M."/>
            <person name="Margesin R."/>
        </authorList>
    </citation>
    <scope>NUCLEOTIDE SEQUENCE [LARGE SCALE GENOMIC DNA]</scope>
    <source>
        <strain evidence="1 2">AM20-91</strain>
    </source>
</reference>
<evidence type="ECO:0000313" key="1">
    <source>
        <dbReference type="EMBL" id="PNS07810.1"/>
    </source>
</evidence>
<comment type="caution">
    <text evidence="1">The sequence shown here is derived from an EMBL/GenBank/DDBJ whole genome shotgun (WGS) entry which is preliminary data.</text>
</comment>
<gene>
    <name evidence="1" type="ORF">Lysil_1986</name>
</gene>
<keyword evidence="2" id="KW-1185">Reference proteome</keyword>